<evidence type="ECO:0000256" key="6">
    <source>
        <dbReference type="ARBA" id="ARBA00023242"/>
    </source>
</evidence>
<keyword evidence="4 7" id="KW-0863">Zinc-finger</keyword>
<evidence type="ECO:0000313" key="11">
    <source>
        <dbReference type="Proteomes" id="UP001164746"/>
    </source>
</evidence>
<dbReference type="PANTHER" id="PTHR24394:SF44">
    <property type="entry name" value="ZINC FINGER PROTEIN 271-LIKE"/>
    <property type="match status" value="1"/>
</dbReference>
<keyword evidence="6" id="KW-0539">Nucleus</keyword>
<comment type="subcellular location">
    <subcellularLocation>
        <location evidence="1">Nucleus</location>
    </subcellularLocation>
</comment>
<gene>
    <name evidence="10" type="ORF">MAR_020544</name>
</gene>
<evidence type="ECO:0000256" key="4">
    <source>
        <dbReference type="ARBA" id="ARBA00022771"/>
    </source>
</evidence>
<evidence type="ECO:0000256" key="3">
    <source>
        <dbReference type="ARBA" id="ARBA00022737"/>
    </source>
</evidence>
<keyword evidence="3" id="KW-0677">Repeat</keyword>
<dbReference type="PROSITE" id="PS00028">
    <property type="entry name" value="ZINC_FINGER_C2H2_1"/>
    <property type="match status" value="1"/>
</dbReference>
<evidence type="ECO:0000256" key="8">
    <source>
        <dbReference type="SAM" id="MobiDB-lite"/>
    </source>
</evidence>
<keyword evidence="2" id="KW-0479">Metal-binding</keyword>
<dbReference type="Gene3D" id="3.30.160.60">
    <property type="entry name" value="Classic Zinc Finger"/>
    <property type="match status" value="2"/>
</dbReference>
<evidence type="ECO:0000313" key="10">
    <source>
        <dbReference type="EMBL" id="WAR05175.1"/>
    </source>
</evidence>
<reference evidence="10" key="1">
    <citation type="submission" date="2022-11" db="EMBL/GenBank/DDBJ databases">
        <title>Centuries of genome instability and evolution in soft-shell clam transmissible cancer (bioRxiv).</title>
        <authorList>
            <person name="Hart S.F.M."/>
            <person name="Yonemitsu M.A."/>
            <person name="Giersch R.M."/>
            <person name="Beal B.F."/>
            <person name="Arriagada G."/>
            <person name="Davis B.W."/>
            <person name="Ostrander E.A."/>
            <person name="Goff S.P."/>
            <person name="Metzger M.J."/>
        </authorList>
    </citation>
    <scope>NUCLEOTIDE SEQUENCE</scope>
    <source>
        <strain evidence="10">MELC-2E11</strain>
        <tissue evidence="10">Siphon/mantle</tissue>
    </source>
</reference>
<name>A0ABY7E5P9_MYAAR</name>
<dbReference type="InterPro" id="IPR036236">
    <property type="entry name" value="Znf_C2H2_sf"/>
</dbReference>
<feature type="region of interest" description="Disordered" evidence="8">
    <location>
        <begin position="1"/>
        <end position="34"/>
    </location>
</feature>
<dbReference type="SMART" id="SM00355">
    <property type="entry name" value="ZnF_C2H2"/>
    <property type="match status" value="2"/>
</dbReference>
<feature type="compositionally biased region" description="Basic and acidic residues" evidence="8">
    <location>
        <begin position="1"/>
        <end position="20"/>
    </location>
</feature>
<feature type="non-terminal residue" evidence="10">
    <location>
        <position position="101"/>
    </location>
</feature>
<dbReference type="EMBL" id="CP111016">
    <property type="protein sequence ID" value="WAR05175.1"/>
    <property type="molecule type" value="Genomic_DNA"/>
</dbReference>
<evidence type="ECO:0000256" key="1">
    <source>
        <dbReference type="ARBA" id="ARBA00004123"/>
    </source>
</evidence>
<protein>
    <submittedName>
        <fullName evidence="10">PRDM1-like protein</fullName>
    </submittedName>
</protein>
<proteinExistence type="predicted"/>
<evidence type="ECO:0000256" key="5">
    <source>
        <dbReference type="ARBA" id="ARBA00022833"/>
    </source>
</evidence>
<keyword evidence="5" id="KW-0862">Zinc</keyword>
<organism evidence="10 11">
    <name type="scientific">Mya arenaria</name>
    <name type="common">Soft-shell clam</name>
    <dbReference type="NCBI Taxonomy" id="6604"/>
    <lineage>
        <taxon>Eukaryota</taxon>
        <taxon>Metazoa</taxon>
        <taxon>Spiralia</taxon>
        <taxon>Lophotrochozoa</taxon>
        <taxon>Mollusca</taxon>
        <taxon>Bivalvia</taxon>
        <taxon>Autobranchia</taxon>
        <taxon>Heteroconchia</taxon>
        <taxon>Euheterodonta</taxon>
        <taxon>Imparidentia</taxon>
        <taxon>Neoheterodontei</taxon>
        <taxon>Myida</taxon>
        <taxon>Myoidea</taxon>
        <taxon>Myidae</taxon>
        <taxon>Mya</taxon>
    </lineage>
</organism>
<dbReference type="Proteomes" id="UP001164746">
    <property type="component" value="Chromosome 5"/>
</dbReference>
<accession>A0ABY7E5P9</accession>
<evidence type="ECO:0000259" key="9">
    <source>
        <dbReference type="PROSITE" id="PS50157"/>
    </source>
</evidence>
<keyword evidence="11" id="KW-1185">Reference proteome</keyword>
<sequence length="101" mass="11468">FVKESSLDRHKTLTHRDDSKVANGADGVQKKRGRKKQGRKLLEICEICNTMVPGSKLDVHVRLHTGERPFTCEVCGKGLISERKLKRHLALHDEPTKHTCE</sequence>
<dbReference type="PANTHER" id="PTHR24394">
    <property type="entry name" value="ZINC FINGER PROTEIN"/>
    <property type="match status" value="1"/>
</dbReference>
<dbReference type="SUPFAM" id="SSF57667">
    <property type="entry name" value="beta-beta-alpha zinc fingers"/>
    <property type="match status" value="1"/>
</dbReference>
<dbReference type="InterPro" id="IPR013087">
    <property type="entry name" value="Znf_C2H2_type"/>
</dbReference>
<feature type="domain" description="C2H2-type" evidence="9">
    <location>
        <begin position="70"/>
        <end position="97"/>
    </location>
</feature>
<feature type="non-terminal residue" evidence="10">
    <location>
        <position position="1"/>
    </location>
</feature>
<dbReference type="PROSITE" id="PS50157">
    <property type="entry name" value="ZINC_FINGER_C2H2_2"/>
    <property type="match status" value="1"/>
</dbReference>
<evidence type="ECO:0000256" key="2">
    <source>
        <dbReference type="ARBA" id="ARBA00022723"/>
    </source>
</evidence>
<evidence type="ECO:0000256" key="7">
    <source>
        <dbReference type="PROSITE-ProRule" id="PRU00042"/>
    </source>
</evidence>